<dbReference type="RefSeq" id="WP_045026320.1">
    <property type="nucleotide sequence ID" value="NZ_JRHC01000001.1"/>
</dbReference>
<feature type="domain" description="Peptidase M24" evidence="8">
    <location>
        <begin position="13"/>
        <end position="243"/>
    </location>
</feature>
<comment type="cofactor">
    <cofactor evidence="6">
        <name>Co(2+)</name>
        <dbReference type="ChEBI" id="CHEBI:48828"/>
    </cofactor>
    <cofactor evidence="6">
        <name>Zn(2+)</name>
        <dbReference type="ChEBI" id="CHEBI:29105"/>
    </cofactor>
    <cofactor evidence="6">
        <name>Mn(2+)</name>
        <dbReference type="ChEBI" id="CHEBI:29035"/>
    </cofactor>
    <cofactor evidence="6">
        <name>Fe(2+)</name>
        <dbReference type="ChEBI" id="CHEBI:29033"/>
    </cofactor>
    <text evidence="6">Binds 2 divalent metal cations per subunit. Has a high-affinity and a low affinity metal-binding site. The true nature of the physiological cofactor is under debate. The enzyme is active with cobalt, zinc, manganese or divalent iron ions. Most likely, methionine aminopeptidases function as mononuclear Fe(2+)-metalloproteases under physiological conditions, and the catalytically relevant metal-binding site has been assigned to the histidine-containing high-affinity site.</text>
</comment>
<evidence type="ECO:0000259" key="8">
    <source>
        <dbReference type="Pfam" id="PF00557"/>
    </source>
</evidence>
<keyword evidence="5 6" id="KW-0378">Hydrolase</keyword>
<dbReference type="InterPro" id="IPR036005">
    <property type="entry name" value="Creatinase/aminopeptidase-like"/>
</dbReference>
<comment type="function">
    <text evidence="1 6">Removes the N-terminal methionine from nascent proteins. The N-terminal methionine is often cleaved when the second residue in the primary sequence is small and uncharged (Met-Ala-, Cys, Gly, Pro, Ser, Thr, or Val). Requires deformylation of the N(alpha)-formylated initiator methionine before it can be hydrolyzed.</text>
</comment>
<dbReference type="Pfam" id="PF00557">
    <property type="entry name" value="Peptidase_M24"/>
    <property type="match status" value="1"/>
</dbReference>
<gene>
    <name evidence="6" type="primary">map</name>
    <name evidence="9" type="ORF">LH29_04915</name>
</gene>
<feature type="binding site" evidence="6">
    <location>
        <position position="108"/>
    </location>
    <ligand>
        <name>a divalent metal cation</name>
        <dbReference type="ChEBI" id="CHEBI:60240"/>
        <label>1</label>
    </ligand>
</feature>
<evidence type="ECO:0000313" key="9">
    <source>
        <dbReference type="EMBL" id="KJF44788.1"/>
    </source>
</evidence>
<dbReference type="PRINTS" id="PR00599">
    <property type="entry name" value="MAPEPTIDASE"/>
</dbReference>
<evidence type="ECO:0000256" key="5">
    <source>
        <dbReference type="ARBA" id="ARBA00022801"/>
    </source>
</evidence>
<feature type="binding site" evidence="6">
    <location>
        <position position="236"/>
    </location>
    <ligand>
        <name>a divalent metal cation</name>
        <dbReference type="ChEBI" id="CHEBI:60240"/>
        <label>1</label>
    </ligand>
</feature>
<keyword evidence="4 6" id="KW-0479">Metal-binding</keyword>
<evidence type="ECO:0000256" key="1">
    <source>
        <dbReference type="ARBA" id="ARBA00002521"/>
    </source>
</evidence>
<reference evidence="9 10" key="1">
    <citation type="submission" date="2014-09" db="EMBL/GenBank/DDBJ databases">
        <title>Draft Genome Sequence of Draconibacterium sp. JN14CK-3.</title>
        <authorList>
            <person name="Dong C."/>
            <person name="Lai Q."/>
            <person name="Shao Z."/>
        </authorList>
    </citation>
    <scope>NUCLEOTIDE SEQUENCE [LARGE SCALE GENOMIC DNA]</scope>
    <source>
        <strain evidence="9 10">JN14CK-3</strain>
    </source>
</reference>
<proteinExistence type="inferred from homology"/>
<comment type="similarity">
    <text evidence="6">Belongs to the peptidase M24A family. Methionine aminopeptidase type 1 subfamily.</text>
</comment>
<sequence length="259" mass="28566">MGKIIIKTPEQIEGIRQSAKLAAKALDFAEQYVKEGVNTEYIDDKVEEFIRSHGAIPATKGYNGYPKSSCISLNNVICHGIPSKQTVLKQGDILNIDVTTILNGYYGDTSRMFTVGEVSKEAEDLIDITGHCLDLGIEQVKPGNRFGNIGFVIQRYAKAQGYSVVYEFCGHGVGVDFHEEPQVDHASRRNTGPEMKPGMIFTIEPMINQGKPKAVIDKNDGWTARTIDNKLSAQFEHTVLVTATGCEVLTDIHNDYPIT</sequence>
<dbReference type="NCBIfam" id="TIGR00500">
    <property type="entry name" value="met_pdase_I"/>
    <property type="match status" value="1"/>
</dbReference>
<dbReference type="PANTHER" id="PTHR43330:SF8">
    <property type="entry name" value="METHIONINE AMINOPEPTIDASE 1D, MITOCHONDRIAL"/>
    <property type="match status" value="1"/>
</dbReference>
<feature type="binding site" evidence="6">
    <location>
        <position position="178"/>
    </location>
    <ligand>
        <name>substrate</name>
    </ligand>
</feature>
<dbReference type="STRING" id="1544798.LH29_04915"/>
<dbReference type="CDD" id="cd01086">
    <property type="entry name" value="MetAP1"/>
    <property type="match status" value="1"/>
</dbReference>
<dbReference type="GO" id="GO:0006508">
    <property type="term" value="P:proteolysis"/>
    <property type="evidence" value="ECO:0007669"/>
    <property type="project" value="UniProtKB-KW"/>
</dbReference>
<dbReference type="AlphaFoldDB" id="A0A0D8JG07"/>
<dbReference type="Gene3D" id="3.90.230.10">
    <property type="entry name" value="Creatinase/methionine aminopeptidase superfamily"/>
    <property type="match status" value="1"/>
</dbReference>
<feature type="binding site" evidence="6">
    <location>
        <position position="97"/>
    </location>
    <ligand>
        <name>a divalent metal cation</name>
        <dbReference type="ChEBI" id="CHEBI:60240"/>
        <label>1</label>
    </ligand>
</feature>
<feature type="binding site" evidence="6">
    <location>
        <position position="108"/>
    </location>
    <ligand>
        <name>a divalent metal cation</name>
        <dbReference type="ChEBI" id="CHEBI:60240"/>
        <label>2</label>
        <note>catalytic</note>
    </ligand>
</feature>
<dbReference type="GO" id="GO:0046872">
    <property type="term" value="F:metal ion binding"/>
    <property type="evidence" value="ECO:0007669"/>
    <property type="project" value="UniProtKB-UniRule"/>
</dbReference>
<feature type="binding site" evidence="6">
    <location>
        <position position="204"/>
    </location>
    <ligand>
        <name>a divalent metal cation</name>
        <dbReference type="ChEBI" id="CHEBI:60240"/>
        <label>2</label>
        <note>catalytic</note>
    </ligand>
</feature>
<dbReference type="GO" id="GO:0004239">
    <property type="term" value="F:initiator methionyl aminopeptidase activity"/>
    <property type="evidence" value="ECO:0007669"/>
    <property type="project" value="UniProtKB-UniRule"/>
</dbReference>
<dbReference type="InterPro" id="IPR000994">
    <property type="entry name" value="Pept_M24"/>
</dbReference>
<comment type="caution">
    <text evidence="9">The sequence shown here is derived from an EMBL/GenBank/DDBJ whole genome shotgun (WGS) entry which is preliminary data.</text>
</comment>
<dbReference type="InterPro" id="IPR001714">
    <property type="entry name" value="Pept_M24_MAP"/>
</dbReference>
<evidence type="ECO:0000256" key="4">
    <source>
        <dbReference type="ARBA" id="ARBA00022723"/>
    </source>
</evidence>
<feature type="binding site" evidence="6">
    <location>
        <position position="236"/>
    </location>
    <ligand>
        <name>a divalent metal cation</name>
        <dbReference type="ChEBI" id="CHEBI:60240"/>
        <label>2</label>
        <note>catalytic</note>
    </ligand>
</feature>
<keyword evidence="10" id="KW-1185">Reference proteome</keyword>
<dbReference type="InterPro" id="IPR002467">
    <property type="entry name" value="Pept_M24A_MAP1"/>
</dbReference>
<dbReference type="Proteomes" id="UP000032544">
    <property type="component" value="Unassembled WGS sequence"/>
</dbReference>
<dbReference type="EMBL" id="JRHC01000001">
    <property type="protein sequence ID" value="KJF44788.1"/>
    <property type="molecule type" value="Genomic_DNA"/>
</dbReference>
<dbReference type="EC" id="3.4.11.18" evidence="6 7"/>
<dbReference type="GO" id="GO:0070006">
    <property type="term" value="F:metalloaminopeptidase activity"/>
    <property type="evidence" value="ECO:0007669"/>
    <property type="project" value="UniProtKB-UniRule"/>
</dbReference>
<dbReference type="PATRIC" id="fig|1544798.3.peg.997"/>
<evidence type="ECO:0000256" key="7">
    <source>
        <dbReference type="RuleBase" id="RU003653"/>
    </source>
</evidence>
<dbReference type="OrthoDB" id="9802055at2"/>
<keyword evidence="3 6" id="KW-0645">Protease</keyword>
<accession>A0A0D8JG07</accession>
<feature type="binding site" evidence="6">
    <location>
        <position position="79"/>
    </location>
    <ligand>
        <name>substrate</name>
    </ligand>
</feature>
<keyword evidence="2 6" id="KW-0031">Aminopeptidase</keyword>
<dbReference type="PANTHER" id="PTHR43330">
    <property type="entry name" value="METHIONINE AMINOPEPTIDASE"/>
    <property type="match status" value="1"/>
</dbReference>
<dbReference type="NCBIfam" id="NF008970">
    <property type="entry name" value="PRK12318.1"/>
    <property type="match status" value="1"/>
</dbReference>
<protein>
    <recommendedName>
        <fullName evidence="6 7">Methionine aminopeptidase</fullName>
        <shortName evidence="6">MAP</shortName>
        <shortName evidence="6">MetAP</shortName>
        <ecNumber evidence="6 7">3.4.11.18</ecNumber>
    </recommendedName>
    <alternativeName>
        <fullName evidence="6">Peptidase M</fullName>
    </alternativeName>
</protein>
<dbReference type="SUPFAM" id="SSF55920">
    <property type="entry name" value="Creatinase/aminopeptidase"/>
    <property type="match status" value="1"/>
</dbReference>
<comment type="catalytic activity">
    <reaction evidence="6 7">
        <text>Release of N-terminal amino acids, preferentially methionine, from peptides and arylamides.</text>
        <dbReference type="EC" id="3.4.11.18"/>
    </reaction>
</comment>
<dbReference type="HAMAP" id="MF_01974">
    <property type="entry name" value="MetAP_1"/>
    <property type="match status" value="1"/>
</dbReference>
<name>A0A0D8JG07_9BACT</name>
<evidence type="ECO:0000256" key="6">
    <source>
        <dbReference type="HAMAP-Rule" id="MF_01974"/>
    </source>
</evidence>
<feature type="binding site" evidence="6">
    <location>
        <position position="171"/>
    </location>
    <ligand>
        <name>a divalent metal cation</name>
        <dbReference type="ChEBI" id="CHEBI:60240"/>
        <label>2</label>
        <note>catalytic</note>
    </ligand>
</feature>
<evidence type="ECO:0000256" key="3">
    <source>
        <dbReference type="ARBA" id="ARBA00022670"/>
    </source>
</evidence>
<organism evidence="9 10">
    <name type="scientific">Draconibacterium sediminis</name>
    <dbReference type="NCBI Taxonomy" id="1544798"/>
    <lineage>
        <taxon>Bacteria</taxon>
        <taxon>Pseudomonadati</taxon>
        <taxon>Bacteroidota</taxon>
        <taxon>Bacteroidia</taxon>
        <taxon>Marinilabiliales</taxon>
        <taxon>Prolixibacteraceae</taxon>
        <taxon>Draconibacterium</taxon>
    </lineage>
</organism>
<comment type="subunit">
    <text evidence="6">Monomer.</text>
</comment>
<evidence type="ECO:0000313" key="10">
    <source>
        <dbReference type="Proteomes" id="UP000032544"/>
    </source>
</evidence>
<evidence type="ECO:0000256" key="2">
    <source>
        <dbReference type="ARBA" id="ARBA00022438"/>
    </source>
</evidence>